<evidence type="ECO:0000256" key="7">
    <source>
        <dbReference type="SAM" id="Phobius"/>
    </source>
</evidence>
<dbReference type="EMBL" id="SSMQ01000011">
    <property type="protein sequence ID" value="TKD09161.1"/>
    <property type="molecule type" value="Genomic_DNA"/>
</dbReference>
<dbReference type="InterPro" id="IPR036388">
    <property type="entry name" value="WH-like_DNA-bd_sf"/>
</dbReference>
<dbReference type="GO" id="GO:0016987">
    <property type="term" value="F:sigma factor activity"/>
    <property type="evidence" value="ECO:0007669"/>
    <property type="project" value="UniProtKB-KW"/>
</dbReference>
<dbReference type="GO" id="GO:0006352">
    <property type="term" value="P:DNA-templated transcription initiation"/>
    <property type="evidence" value="ECO:0007669"/>
    <property type="project" value="InterPro"/>
</dbReference>
<dbReference type="GO" id="GO:0003677">
    <property type="term" value="F:DNA binding"/>
    <property type="evidence" value="ECO:0007669"/>
    <property type="project" value="UniProtKB-KW"/>
</dbReference>
<dbReference type="AlphaFoldDB" id="A0A4U1JG40"/>
<evidence type="ECO:0000256" key="1">
    <source>
        <dbReference type="ARBA" id="ARBA00023015"/>
    </source>
</evidence>
<gene>
    <name evidence="9" type="ORF">E8A74_12810</name>
</gene>
<evidence type="ECO:0000256" key="5">
    <source>
        <dbReference type="SAM" id="Coils"/>
    </source>
</evidence>
<feature type="transmembrane region" description="Helical" evidence="7">
    <location>
        <begin position="276"/>
        <end position="298"/>
    </location>
</feature>
<evidence type="ECO:0000256" key="3">
    <source>
        <dbReference type="ARBA" id="ARBA00023125"/>
    </source>
</evidence>
<dbReference type="Gene3D" id="1.10.10.10">
    <property type="entry name" value="Winged helix-like DNA-binding domain superfamily/Winged helix DNA-binding domain"/>
    <property type="match status" value="1"/>
</dbReference>
<feature type="compositionally biased region" description="Pro residues" evidence="6">
    <location>
        <begin position="247"/>
        <end position="262"/>
    </location>
</feature>
<dbReference type="Proteomes" id="UP000309215">
    <property type="component" value="Unassembled WGS sequence"/>
</dbReference>
<keyword evidence="10" id="KW-1185">Reference proteome</keyword>
<evidence type="ECO:0000313" key="9">
    <source>
        <dbReference type="EMBL" id="TKD09161.1"/>
    </source>
</evidence>
<feature type="compositionally biased region" description="Low complexity" evidence="6">
    <location>
        <begin position="338"/>
        <end position="350"/>
    </location>
</feature>
<feature type="region of interest" description="Disordered" evidence="6">
    <location>
        <begin position="240"/>
        <end position="267"/>
    </location>
</feature>
<feature type="region of interest" description="Disordered" evidence="6">
    <location>
        <begin position="1"/>
        <end position="37"/>
    </location>
</feature>
<organism evidence="9 10">
    <name type="scientific">Polyangium fumosum</name>
    <dbReference type="NCBI Taxonomy" id="889272"/>
    <lineage>
        <taxon>Bacteria</taxon>
        <taxon>Pseudomonadati</taxon>
        <taxon>Myxococcota</taxon>
        <taxon>Polyangia</taxon>
        <taxon>Polyangiales</taxon>
        <taxon>Polyangiaceae</taxon>
        <taxon>Polyangium</taxon>
    </lineage>
</organism>
<keyword evidence="1" id="KW-0805">Transcription regulation</keyword>
<dbReference type="InterPro" id="IPR039425">
    <property type="entry name" value="RNA_pol_sigma-70-like"/>
</dbReference>
<dbReference type="InterPro" id="IPR013324">
    <property type="entry name" value="RNA_pol_sigma_r3/r4-like"/>
</dbReference>
<comment type="caution">
    <text evidence="9">The sequence shown here is derived from an EMBL/GenBank/DDBJ whole genome shotgun (WGS) entry which is preliminary data.</text>
</comment>
<evidence type="ECO:0000256" key="2">
    <source>
        <dbReference type="ARBA" id="ARBA00023082"/>
    </source>
</evidence>
<keyword evidence="2" id="KW-0731">Sigma factor</keyword>
<evidence type="ECO:0000313" key="10">
    <source>
        <dbReference type="Proteomes" id="UP000309215"/>
    </source>
</evidence>
<keyword evidence="7" id="KW-0812">Transmembrane</keyword>
<feature type="compositionally biased region" description="Basic and acidic residues" evidence="6">
    <location>
        <begin position="15"/>
        <end position="31"/>
    </location>
</feature>
<keyword evidence="7" id="KW-0472">Membrane</keyword>
<keyword evidence="3" id="KW-0238">DNA-binding</keyword>
<feature type="coiled-coil region" evidence="5">
    <location>
        <begin position="131"/>
        <end position="165"/>
    </location>
</feature>
<dbReference type="InterPro" id="IPR013249">
    <property type="entry name" value="RNA_pol_sigma70_r4_t2"/>
</dbReference>
<evidence type="ECO:0000256" key="4">
    <source>
        <dbReference type="ARBA" id="ARBA00023163"/>
    </source>
</evidence>
<feature type="region of interest" description="Disordered" evidence="6">
    <location>
        <begin position="318"/>
        <end position="377"/>
    </location>
</feature>
<feature type="compositionally biased region" description="Basic residues" evidence="6">
    <location>
        <begin position="1"/>
        <end position="14"/>
    </location>
</feature>
<evidence type="ECO:0000259" key="8">
    <source>
        <dbReference type="Pfam" id="PF08281"/>
    </source>
</evidence>
<keyword evidence="4" id="KW-0804">Transcription</keyword>
<dbReference type="SUPFAM" id="SSF88659">
    <property type="entry name" value="Sigma3 and sigma4 domains of RNA polymerase sigma factors"/>
    <property type="match status" value="1"/>
</dbReference>
<accession>A0A4U1JG40</accession>
<dbReference type="OrthoDB" id="9784272at2"/>
<keyword evidence="7" id="KW-1133">Transmembrane helix</keyword>
<sequence>MVSGRRPSRGRKNRPGGERIHPPACPRRDVTTPEPAAPPLGSFASLYQAYAAQLPHWFRRLRVPAVSTPDAEQEVWQAVTEAPESIPTSPTEARRALFDLAVRVAQNHRRREARNAARRSAVAIDDIASDRPNLEEQAAVALALIEALEELRDEATRRMVLANKVLGYTEPEIAALFGMPVNTVHSRIRRACVQLSKRLRANDAPEERRGVVLLPGAIVFDPEIRAAMAAILSVDGRLPSFSGGGPGGPPPPPPPPPPPVPKAPWFTPNPTTTSNLAALVVLLLLGPACVAALVFLFLGSPERPALARGGLFVPTPRVDFGEPDESAHASATPPPTLPTSAPTSTPSTRAPRPETLSDEARRALRLQRPAFTHTRGE</sequence>
<keyword evidence="5" id="KW-0175">Coiled coil</keyword>
<protein>
    <recommendedName>
        <fullName evidence="8">RNA polymerase sigma factor 70 region 4 type 2 domain-containing protein</fullName>
    </recommendedName>
</protein>
<dbReference type="Pfam" id="PF08281">
    <property type="entry name" value="Sigma70_r4_2"/>
    <property type="match status" value="1"/>
</dbReference>
<name>A0A4U1JG40_9BACT</name>
<proteinExistence type="predicted"/>
<dbReference type="PANTHER" id="PTHR43133:SF8">
    <property type="entry name" value="RNA POLYMERASE SIGMA FACTOR HI_1459-RELATED"/>
    <property type="match status" value="1"/>
</dbReference>
<feature type="domain" description="RNA polymerase sigma factor 70 region 4 type 2" evidence="8">
    <location>
        <begin position="143"/>
        <end position="195"/>
    </location>
</feature>
<reference evidence="9 10" key="1">
    <citation type="submission" date="2019-04" db="EMBL/GenBank/DDBJ databases">
        <authorList>
            <person name="Li Y."/>
            <person name="Wang J."/>
        </authorList>
    </citation>
    <scope>NUCLEOTIDE SEQUENCE [LARGE SCALE GENOMIC DNA]</scope>
    <source>
        <strain evidence="9 10">DSM 14668</strain>
    </source>
</reference>
<evidence type="ECO:0000256" key="6">
    <source>
        <dbReference type="SAM" id="MobiDB-lite"/>
    </source>
</evidence>
<dbReference type="PANTHER" id="PTHR43133">
    <property type="entry name" value="RNA POLYMERASE ECF-TYPE SIGMA FACTO"/>
    <property type="match status" value="1"/>
</dbReference>